<feature type="signal peptide" evidence="1">
    <location>
        <begin position="1"/>
        <end position="29"/>
    </location>
</feature>
<dbReference type="Pfam" id="PF14416">
    <property type="entry name" value="PMR5N"/>
    <property type="match status" value="1"/>
</dbReference>
<dbReference type="PANTHER" id="PTHR32285:SF58">
    <property type="entry name" value="PROTEIN TRICHOME BIREFRINGENCE-LIKE 41"/>
    <property type="match status" value="1"/>
</dbReference>
<dbReference type="OrthoDB" id="1739662at2759"/>
<gene>
    <name evidence="3" type="ORF">G2W53_011480</name>
</gene>
<dbReference type="AlphaFoldDB" id="A0A835CAN8"/>
<dbReference type="InterPro" id="IPR029962">
    <property type="entry name" value="TBL"/>
</dbReference>
<protein>
    <submittedName>
        <fullName evidence="3">Protein trichome birefringence-like 41</fullName>
    </submittedName>
</protein>
<accession>A0A835CAN8</accession>
<evidence type="ECO:0000259" key="2">
    <source>
        <dbReference type="Pfam" id="PF14416"/>
    </source>
</evidence>
<comment type="caution">
    <text evidence="3">The sequence shown here is derived from an EMBL/GenBank/DDBJ whole genome shotgun (WGS) entry which is preliminary data.</text>
</comment>
<feature type="domain" description="Trichome birefringence-like N-terminal" evidence="2">
    <location>
        <begin position="39"/>
        <end position="91"/>
    </location>
</feature>
<dbReference type="EMBL" id="JAAIUW010000004">
    <property type="protein sequence ID" value="KAF7836621.1"/>
    <property type="molecule type" value="Genomic_DNA"/>
</dbReference>
<dbReference type="Proteomes" id="UP000634136">
    <property type="component" value="Unassembled WGS sequence"/>
</dbReference>
<dbReference type="GO" id="GO:0016413">
    <property type="term" value="F:O-acetyltransferase activity"/>
    <property type="evidence" value="ECO:0007669"/>
    <property type="project" value="InterPro"/>
</dbReference>
<reference evidence="3" key="1">
    <citation type="submission" date="2020-09" db="EMBL/GenBank/DDBJ databases">
        <title>Genome-Enabled Discovery of Anthraquinone Biosynthesis in Senna tora.</title>
        <authorList>
            <person name="Kang S.-H."/>
            <person name="Pandey R.P."/>
            <person name="Lee C.-M."/>
            <person name="Sim J.-S."/>
            <person name="Jeong J.-T."/>
            <person name="Choi B.-S."/>
            <person name="Jung M."/>
            <person name="Ginzburg D."/>
            <person name="Zhao K."/>
            <person name="Won S.Y."/>
            <person name="Oh T.-J."/>
            <person name="Yu Y."/>
            <person name="Kim N.-H."/>
            <person name="Lee O.R."/>
            <person name="Lee T.-H."/>
            <person name="Bashyal P."/>
            <person name="Kim T.-S."/>
            <person name="Lee W.-H."/>
            <person name="Kawkins C."/>
            <person name="Kim C.-K."/>
            <person name="Kim J.S."/>
            <person name="Ahn B.O."/>
            <person name="Rhee S.Y."/>
            <person name="Sohng J.K."/>
        </authorList>
    </citation>
    <scope>NUCLEOTIDE SEQUENCE</scope>
    <source>
        <tissue evidence="3">Leaf</tissue>
    </source>
</reference>
<keyword evidence="4" id="KW-1185">Reference proteome</keyword>
<evidence type="ECO:0000313" key="4">
    <source>
        <dbReference type="Proteomes" id="UP000634136"/>
    </source>
</evidence>
<feature type="chain" id="PRO_5033016328" evidence="1">
    <location>
        <begin position="30"/>
        <end position="94"/>
    </location>
</feature>
<evidence type="ECO:0000256" key="1">
    <source>
        <dbReference type="SAM" id="SignalP"/>
    </source>
</evidence>
<proteinExistence type="predicted"/>
<dbReference type="GO" id="GO:0005794">
    <property type="term" value="C:Golgi apparatus"/>
    <property type="evidence" value="ECO:0007669"/>
    <property type="project" value="TreeGrafter"/>
</dbReference>
<dbReference type="PANTHER" id="PTHR32285">
    <property type="entry name" value="PROTEIN TRICHOME BIREFRINGENCE-LIKE 9-RELATED"/>
    <property type="match status" value="1"/>
</dbReference>
<dbReference type="InterPro" id="IPR025846">
    <property type="entry name" value="TBL_N"/>
</dbReference>
<evidence type="ECO:0000313" key="3">
    <source>
        <dbReference type="EMBL" id="KAF7836621.1"/>
    </source>
</evidence>
<name>A0A835CAN8_9FABA</name>
<organism evidence="3 4">
    <name type="scientific">Senna tora</name>
    <dbReference type="NCBI Taxonomy" id="362788"/>
    <lineage>
        <taxon>Eukaryota</taxon>
        <taxon>Viridiplantae</taxon>
        <taxon>Streptophyta</taxon>
        <taxon>Embryophyta</taxon>
        <taxon>Tracheophyta</taxon>
        <taxon>Spermatophyta</taxon>
        <taxon>Magnoliopsida</taxon>
        <taxon>eudicotyledons</taxon>
        <taxon>Gunneridae</taxon>
        <taxon>Pentapetalae</taxon>
        <taxon>rosids</taxon>
        <taxon>fabids</taxon>
        <taxon>Fabales</taxon>
        <taxon>Fabaceae</taxon>
        <taxon>Caesalpinioideae</taxon>
        <taxon>Cassia clade</taxon>
        <taxon>Senna</taxon>
    </lineage>
</organism>
<sequence>MGLKVQYSQCGFFSLLLLLLVLLAIRVEGEAYSGRVSRRCDVFSGSWVMDMSYPLYRPATCRFIEHEFTCQKNGRPDLYYTHYRWQPSSCNLLR</sequence>
<keyword evidence="1" id="KW-0732">Signal</keyword>